<dbReference type="GO" id="GO:0005524">
    <property type="term" value="F:ATP binding"/>
    <property type="evidence" value="ECO:0007669"/>
    <property type="project" value="InterPro"/>
</dbReference>
<evidence type="ECO:0000313" key="3">
    <source>
        <dbReference type="EMBL" id="KAK9832193.1"/>
    </source>
</evidence>
<dbReference type="InterPro" id="IPR011009">
    <property type="entry name" value="Kinase-like_dom_sf"/>
</dbReference>
<dbReference type="PROSITE" id="PS00108">
    <property type="entry name" value="PROTEIN_KINASE_ST"/>
    <property type="match status" value="1"/>
</dbReference>
<sequence>MGCACSTGVSKTGKSGAPPSQPDPSLPKPGGRLDPGAGSSTGPYARRKPRGLSSLLLDCKTTDTESGRPNLEASTSPCIEITAGSGTAKVHFPLCAACPFRASIEPAALDTYQSEQRTAWTGRLTDAEMMIGACAANAAAVPVDLAIITATVAGKKVLGEGACGHVRQARIGQVETAIKSMPGPTGPQDLKVMRSNVDAFSAEAHTLSVLSQPGICSDNIVQPLGYIAHILPAATRKNVSNRSLRQVLWEQGPYRPAVTHLALELCEGGSLDEHIYGRFRMKDEARTDPHAYAAYLHLAQGTAAGLAQMHDANIVHLDLKPANILLDSLAPSKADHTPFVKYSEWRPTPKLADLGFSCTIDPTTGCANIEEGRYRGSPAYVAPEMARRYFKAYMGSSTSSISHKADIYAYGISMLELWQGHLPWNDLPVHTNHMITIPEHVPPEMDAEWPPDCLRLLQLAAELGTEIPQPGANLCWDILQRQTKRQPPVIKEMVRRCCHPNPAMRPSAVQLHAALSKELARAEQPLQAEEAKNEARHQIWLRLEANKQVISQNFCLEQCMAQKLHKTWYI</sequence>
<protein>
    <recommendedName>
        <fullName evidence="2">Protein kinase domain-containing protein</fullName>
    </recommendedName>
</protein>
<dbReference type="Gene3D" id="1.10.510.10">
    <property type="entry name" value="Transferase(Phosphotransferase) domain 1"/>
    <property type="match status" value="1"/>
</dbReference>
<evidence type="ECO:0000313" key="4">
    <source>
        <dbReference type="Proteomes" id="UP001438707"/>
    </source>
</evidence>
<feature type="region of interest" description="Disordered" evidence="1">
    <location>
        <begin position="1"/>
        <end position="48"/>
    </location>
</feature>
<dbReference type="SUPFAM" id="SSF56112">
    <property type="entry name" value="Protein kinase-like (PK-like)"/>
    <property type="match status" value="1"/>
</dbReference>
<dbReference type="InterPro" id="IPR008271">
    <property type="entry name" value="Ser/Thr_kinase_AS"/>
</dbReference>
<dbReference type="PANTHER" id="PTHR44329:SF214">
    <property type="entry name" value="PROTEIN KINASE DOMAIN-CONTAINING PROTEIN"/>
    <property type="match status" value="1"/>
</dbReference>
<dbReference type="SMART" id="SM00220">
    <property type="entry name" value="S_TKc"/>
    <property type="match status" value="1"/>
</dbReference>
<dbReference type="GO" id="GO:0004674">
    <property type="term" value="F:protein serine/threonine kinase activity"/>
    <property type="evidence" value="ECO:0007669"/>
    <property type="project" value="TreeGrafter"/>
</dbReference>
<dbReference type="PROSITE" id="PS50011">
    <property type="entry name" value="PROTEIN_KINASE_DOM"/>
    <property type="match status" value="1"/>
</dbReference>
<dbReference type="Proteomes" id="UP001438707">
    <property type="component" value="Unassembled WGS sequence"/>
</dbReference>
<dbReference type="AlphaFoldDB" id="A0AAW1REV8"/>
<gene>
    <name evidence="3" type="ORF">WJX74_002515</name>
</gene>
<dbReference type="Pfam" id="PF00069">
    <property type="entry name" value="Pkinase"/>
    <property type="match status" value="1"/>
</dbReference>
<name>A0AAW1REV8_9CHLO</name>
<dbReference type="EMBL" id="JALJOS010000012">
    <property type="protein sequence ID" value="KAK9832193.1"/>
    <property type="molecule type" value="Genomic_DNA"/>
</dbReference>
<organism evidence="3 4">
    <name type="scientific">Apatococcus lobatus</name>
    <dbReference type="NCBI Taxonomy" id="904363"/>
    <lineage>
        <taxon>Eukaryota</taxon>
        <taxon>Viridiplantae</taxon>
        <taxon>Chlorophyta</taxon>
        <taxon>core chlorophytes</taxon>
        <taxon>Trebouxiophyceae</taxon>
        <taxon>Chlorellales</taxon>
        <taxon>Chlorellaceae</taxon>
        <taxon>Apatococcus</taxon>
    </lineage>
</organism>
<keyword evidence="4" id="KW-1185">Reference proteome</keyword>
<evidence type="ECO:0000259" key="2">
    <source>
        <dbReference type="PROSITE" id="PS50011"/>
    </source>
</evidence>
<accession>A0AAW1REV8</accession>
<reference evidence="3 4" key="1">
    <citation type="journal article" date="2024" name="Nat. Commun.">
        <title>Phylogenomics reveals the evolutionary origins of lichenization in chlorophyte algae.</title>
        <authorList>
            <person name="Puginier C."/>
            <person name="Libourel C."/>
            <person name="Otte J."/>
            <person name="Skaloud P."/>
            <person name="Haon M."/>
            <person name="Grisel S."/>
            <person name="Petersen M."/>
            <person name="Berrin J.G."/>
            <person name="Delaux P.M."/>
            <person name="Dal Grande F."/>
            <person name="Keller J."/>
        </authorList>
    </citation>
    <scope>NUCLEOTIDE SEQUENCE [LARGE SCALE GENOMIC DNA]</scope>
    <source>
        <strain evidence="3 4">SAG 2145</strain>
    </source>
</reference>
<evidence type="ECO:0000256" key="1">
    <source>
        <dbReference type="SAM" id="MobiDB-lite"/>
    </source>
</evidence>
<dbReference type="PANTHER" id="PTHR44329">
    <property type="entry name" value="SERINE/THREONINE-PROTEIN KINASE TNNI3K-RELATED"/>
    <property type="match status" value="1"/>
</dbReference>
<dbReference type="InterPro" id="IPR000719">
    <property type="entry name" value="Prot_kinase_dom"/>
</dbReference>
<proteinExistence type="predicted"/>
<dbReference type="InterPro" id="IPR051681">
    <property type="entry name" value="Ser/Thr_Kinases-Pseudokinases"/>
</dbReference>
<feature type="domain" description="Protein kinase" evidence="2">
    <location>
        <begin position="152"/>
        <end position="515"/>
    </location>
</feature>
<comment type="caution">
    <text evidence="3">The sequence shown here is derived from an EMBL/GenBank/DDBJ whole genome shotgun (WGS) entry which is preliminary data.</text>
</comment>